<dbReference type="InterPro" id="IPR043504">
    <property type="entry name" value="Peptidase_S1_PA_chymotrypsin"/>
</dbReference>
<keyword evidence="6" id="KW-0812">Transmembrane</keyword>
<dbReference type="SUPFAM" id="SSF50494">
    <property type="entry name" value="Trypsin-like serine proteases"/>
    <property type="match status" value="1"/>
</dbReference>
<keyword evidence="5" id="KW-0245">EGF-like domain</keyword>
<dbReference type="AlphaFoldDB" id="A0A814HN82"/>
<evidence type="ECO:0000313" key="10">
    <source>
        <dbReference type="Proteomes" id="UP000663879"/>
    </source>
</evidence>
<keyword evidence="6" id="KW-1133">Transmembrane helix</keyword>
<dbReference type="InterPro" id="IPR051487">
    <property type="entry name" value="Ser/Thr_Proteases_Immune/Dev"/>
</dbReference>
<evidence type="ECO:0000256" key="5">
    <source>
        <dbReference type="PROSITE-ProRule" id="PRU00076"/>
    </source>
</evidence>
<dbReference type="InterPro" id="IPR000742">
    <property type="entry name" value="EGF"/>
</dbReference>
<protein>
    <submittedName>
        <fullName evidence="9">Uncharacterized protein</fullName>
    </submittedName>
</protein>
<feature type="domain" description="Peptidase S1" evidence="8">
    <location>
        <begin position="106"/>
        <end position="360"/>
    </location>
</feature>
<feature type="transmembrane region" description="Helical" evidence="6">
    <location>
        <begin position="29"/>
        <end position="57"/>
    </location>
</feature>
<dbReference type="PROSITE" id="PS50240">
    <property type="entry name" value="TRYPSIN_DOM"/>
    <property type="match status" value="1"/>
</dbReference>
<dbReference type="InterPro" id="IPR001314">
    <property type="entry name" value="Peptidase_S1A"/>
</dbReference>
<dbReference type="Pfam" id="PF00089">
    <property type="entry name" value="Trypsin"/>
    <property type="match status" value="2"/>
</dbReference>
<keyword evidence="10" id="KW-1185">Reference proteome</keyword>
<evidence type="ECO:0000256" key="2">
    <source>
        <dbReference type="ARBA" id="ARBA00022525"/>
    </source>
</evidence>
<comment type="caution">
    <text evidence="5">Lacks conserved residue(s) required for the propagation of feature annotation.</text>
</comment>
<dbReference type="InterPro" id="IPR009003">
    <property type="entry name" value="Peptidase_S1_PA"/>
</dbReference>
<evidence type="ECO:0000259" key="8">
    <source>
        <dbReference type="PROSITE" id="PS50240"/>
    </source>
</evidence>
<evidence type="ECO:0000256" key="4">
    <source>
        <dbReference type="ARBA" id="ARBA00024195"/>
    </source>
</evidence>
<organism evidence="9 10">
    <name type="scientific">Brachionus calyciflorus</name>
    <dbReference type="NCBI Taxonomy" id="104777"/>
    <lineage>
        <taxon>Eukaryota</taxon>
        <taxon>Metazoa</taxon>
        <taxon>Spiralia</taxon>
        <taxon>Gnathifera</taxon>
        <taxon>Rotifera</taxon>
        <taxon>Eurotatoria</taxon>
        <taxon>Monogononta</taxon>
        <taxon>Pseudotrocha</taxon>
        <taxon>Ploima</taxon>
        <taxon>Brachionidae</taxon>
        <taxon>Brachionus</taxon>
    </lineage>
</organism>
<keyword evidence="2" id="KW-0964">Secreted</keyword>
<dbReference type="EMBL" id="CAJNOC010004165">
    <property type="protein sequence ID" value="CAF1011901.1"/>
    <property type="molecule type" value="Genomic_DNA"/>
</dbReference>
<dbReference type="Proteomes" id="UP000663879">
    <property type="component" value="Unassembled WGS sequence"/>
</dbReference>
<dbReference type="InterPro" id="IPR018114">
    <property type="entry name" value="TRYPSIN_HIS"/>
</dbReference>
<comment type="caution">
    <text evidence="9">The sequence shown here is derived from an EMBL/GenBank/DDBJ whole genome shotgun (WGS) entry which is preliminary data.</text>
</comment>
<dbReference type="GO" id="GO:0005576">
    <property type="term" value="C:extracellular region"/>
    <property type="evidence" value="ECO:0007669"/>
    <property type="project" value="UniProtKB-SubCell"/>
</dbReference>
<dbReference type="PANTHER" id="PTHR24256">
    <property type="entry name" value="TRYPTASE-RELATED"/>
    <property type="match status" value="1"/>
</dbReference>
<dbReference type="Gene3D" id="2.40.10.10">
    <property type="entry name" value="Trypsin-like serine proteases"/>
    <property type="match status" value="2"/>
</dbReference>
<evidence type="ECO:0000256" key="1">
    <source>
        <dbReference type="ARBA" id="ARBA00004613"/>
    </source>
</evidence>
<evidence type="ECO:0000256" key="3">
    <source>
        <dbReference type="ARBA" id="ARBA00023157"/>
    </source>
</evidence>
<dbReference type="PROSITE" id="PS01186">
    <property type="entry name" value="EGF_2"/>
    <property type="match status" value="1"/>
</dbReference>
<dbReference type="InterPro" id="IPR001254">
    <property type="entry name" value="Trypsin_dom"/>
</dbReference>
<dbReference type="PRINTS" id="PR00722">
    <property type="entry name" value="CHYMOTRYPSIN"/>
</dbReference>
<dbReference type="OrthoDB" id="6380398at2759"/>
<proteinExistence type="inferred from homology"/>
<reference evidence="9" key="1">
    <citation type="submission" date="2021-02" db="EMBL/GenBank/DDBJ databases">
        <authorList>
            <person name="Nowell W R."/>
        </authorList>
    </citation>
    <scope>NUCLEOTIDE SEQUENCE</scope>
    <source>
        <strain evidence="9">Ploen Becks lab</strain>
    </source>
</reference>
<keyword evidence="3" id="KW-1015">Disulfide bond</keyword>
<accession>A0A814HN82</accession>
<dbReference type="PROSITE" id="PS00134">
    <property type="entry name" value="TRYPSIN_HIS"/>
    <property type="match status" value="1"/>
</dbReference>
<feature type="domain" description="EGF-like" evidence="7">
    <location>
        <begin position="55"/>
        <end position="94"/>
    </location>
</feature>
<evidence type="ECO:0000259" key="7">
    <source>
        <dbReference type="PROSITE" id="PS50026"/>
    </source>
</evidence>
<dbReference type="GO" id="GO:0004252">
    <property type="term" value="F:serine-type endopeptidase activity"/>
    <property type="evidence" value="ECO:0007669"/>
    <property type="project" value="InterPro"/>
</dbReference>
<keyword evidence="6" id="KW-0472">Membrane</keyword>
<gene>
    <name evidence="9" type="ORF">OXX778_LOCUS16934</name>
</gene>
<dbReference type="PROSITE" id="PS50026">
    <property type="entry name" value="EGF_3"/>
    <property type="match status" value="1"/>
</dbReference>
<dbReference type="GO" id="GO:0006508">
    <property type="term" value="P:proteolysis"/>
    <property type="evidence" value="ECO:0007669"/>
    <property type="project" value="InterPro"/>
</dbReference>
<comment type="similarity">
    <text evidence="4">Belongs to the peptidase S1 family. CLIP subfamily.</text>
</comment>
<dbReference type="SMART" id="SM00020">
    <property type="entry name" value="Tryp_SPc"/>
    <property type="match status" value="1"/>
</dbReference>
<comment type="subcellular location">
    <subcellularLocation>
        <location evidence="1">Secreted</location>
    </subcellularLocation>
</comment>
<sequence length="363" mass="41841">MILIEETEKDYSKSQYHTKKKFSSYFDKYRFFIISYSSFGAIILILGIVSLIITGAYPCLHTKCNENATCYNTPFYADCVCNYGFAGDGRDHCDECGISYFTQNAIETGIASVPYSWPATGIFEFMYRQLAKVEHQSVLLSDFGACGAVLINRKTALTAAHCVRTEYYYFDWYYGKNYLINVTLNNFHPNLESIYQLYFGINKFVYYFIDLPHVQMADIKEFIVHPNYNKETYENDIAIYHNKAYFAGYGSSGSSYLNLDQYNIKLDVYNNSMCEDVQTNRTKNWNVQFCAGEYDTHGNETGQCHGDYGSPLYVLDEVNGKNKYVATGLLSYDVPCDVEHSPAVFTRISSYIDWIVENSRYYF</sequence>
<evidence type="ECO:0000256" key="6">
    <source>
        <dbReference type="SAM" id="Phobius"/>
    </source>
</evidence>
<name>A0A814HN82_9BILA</name>
<evidence type="ECO:0000313" key="9">
    <source>
        <dbReference type="EMBL" id="CAF1011901.1"/>
    </source>
</evidence>